<protein>
    <recommendedName>
        <fullName evidence="3 10">Isopentenyl-diphosphate Delta-isomerase</fullName>
        <shortName evidence="10">IPP isomerase</shortName>
        <ecNumber evidence="3 10">5.3.3.2</ecNumber>
    </recommendedName>
    <alternativeName>
        <fullName evidence="10">IPP:DMAPP isomerase</fullName>
    </alternativeName>
    <alternativeName>
        <fullName evidence="10">Isopentenyl pyrophosphate isomerase</fullName>
    </alternativeName>
</protein>
<dbReference type="InterPro" id="IPR015797">
    <property type="entry name" value="NUDIX_hydrolase-like_dom_sf"/>
</dbReference>
<keyword evidence="8 10" id="KW-0414">Isoprene biosynthesis</keyword>
<keyword evidence="7 10" id="KW-0464">Manganese</keyword>
<dbReference type="GO" id="GO:0046872">
    <property type="term" value="F:metal ion binding"/>
    <property type="evidence" value="ECO:0007669"/>
    <property type="project" value="UniProtKB-KW"/>
</dbReference>
<dbReference type="OrthoDB" id="9809458at2"/>
<reference evidence="13 14" key="1">
    <citation type="submission" date="2016-10" db="EMBL/GenBank/DDBJ databases">
        <authorList>
            <person name="de Groot N.N."/>
        </authorList>
    </citation>
    <scope>NUCLEOTIDE SEQUENCE [LARGE SCALE GENOMIC DNA]</scope>
    <source>
        <strain evidence="13 14">CPCC 202699</strain>
    </source>
</reference>
<keyword evidence="4 10" id="KW-0963">Cytoplasm</keyword>
<dbReference type="PROSITE" id="PS51462">
    <property type="entry name" value="NUDIX"/>
    <property type="match status" value="1"/>
</dbReference>
<dbReference type="PIRSF" id="PIRSF018427">
    <property type="entry name" value="Isopntndiph_ism"/>
    <property type="match status" value="1"/>
</dbReference>
<feature type="binding site" evidence="10">
    <location>
        <position position="28"/>
    </location>
    <ligand>
        <name>Mn(2+)</name>
        <dbReference type="ChEBI" id="CHEBI:29035"/>
    </ligand>
</feature>
<feature type="binding site" evidence="10">
    <location>
        <position position="121"/>
    </location>
    <ligand>
        <name>Mn(2+)</name>
        <dbReference type="ChEBI" id="CHEBI:29035"/>
    </ligand>
</feature>
<feature type="active site" evidence="10 11">
    <location>
        <position position="71"/>
    </location>
</feature>
<evidence type="ECO:0000256" key="9">
    <source>
        <dbReference type="ARBA" id="ARBA00023235"/>
    </source>
</evidence>
<evidence type="ECO:0000256" key="4">
    <source>
        <dbReference type="ARBA" id="ARBA00022490"/>
    </source>
</evidence>
<dbReference type="EMBL" id="FNON01000002">
    <property type="protein sequence ID" value="SDX20105.1"/>
    <property type="molecule type" value="Genomic_DNA"/>
</dbReference>
<comment type="cofactor">
    <cofactor evidence="10">
        <name>Mg(2+)</name>
        <dbReference type="ChEBI" id="CHEBI:18420"/>
    </cofactor>
    <text evidence="10">Binds 1 Mg(2+) ion per subunit. The magnesium ion binds only when substrate is bound.</text>
</comment>
<evidence type="ECO:0000256" key="8">
    <source>
        <dbReference type="ARBA" id="ARBA00023229"/>
    </source>
</evidence>
<dbReference type="SUPFAM" id="SSF55811">
    <property type="entry name" value="Nudix"/>
    <property type="match status" value="1"/>
</dbReference>
<feature type="binding site" evidence="10">
    <location>
        <position position="119"/>
    </location>
    <ligand>
        <name>Mn(2+)</name>
        <dbReference type="ChEBI" id="CHEBI:29035"/>
    </ligand>
</feature>
<dbReference type="GO" id="GO:0050992">
    <property type="term" value="P:dimethylallyl diphosphate biosynthetic process"/>
    <property type="evidence" value="ECO:0007669"/>
    <property type="project" value="UniProtKB-UniRule"/>
</dbReference>
<dbReference type="PANTHER" id="PTHR10885:SF0">
    <property type="entry name" value="ISOPENTENYL-DIPHOSPHATE DELTA-ISOMERASE"/>
    <property type="match status" value="1"/>
</dbReference>
<dbReference type="GO" id="GO:0008299">
    <property type="term" value="P:isoprenoid biosynthetic process"/>
    <property type="evidence" value="ECO:0007669"/>
    <property type="project" value="UniProtKB-UniRule"/>
</dbReference>
<evidence type="ECO:0000256" key="7">
    <source>
        <dbReference type="ARBA" id="ARBA00023211"/>
    </source>
</evidence>
<evidence type="ECO:0000256" key="2">
    <source>
        <dbReference type="ARBA" id="ARBA00007579"/>
    </source>
</evidence>
<evidence type="ECO:0000256" key="10">
    <source>
        <dbReference type="HAMAP-Rule" id="MF_00202"/>
    </source>
</evidence>
<keyword evidence="5 10" id="KW-0479">Metal-binding</keyword>
<dbReference type="GO" id="GO:0005737">
    <property type="term" value="C:cytoplasm"/>
    <property type="evidence" value="ECO:0007669"/>
    <property type="project" value="UniProtKB-SubCell"/>
</dbReference>
<accession>A0A1H2ZRZ7</accession>
<proteinExistence type="inferred from homology"/>
<feature type="binding site" evidence="10">
    <location>
        <position position="35"/>
    </location>
    <ligand>
        <name>Mn(2+)</name>
        <dbReference type="ChEBI" id="CHEBI:29035"/>
    </ligand>
</feature>
<sequence length="184" mass="20945">MSIEEERIVFCTEDGTPTGETGPKLASHHEHTRLHLAFSCYVFRRSDGKFLITQRAASKKVWPSVWTNSVCGHPAPGEALEDAVRRRAAYELGMPQLDELTCVLPKYLYKTPVFDGVIEHEFCPVFTAVVDEDPKPNPEEVDDFRWLTWDDYVKLLDQPDANVSYWAKDQFPLLKGLPQFSAGK</sequence>
<comment type="pathway">
    <text evidence="1 10">Isoprenoid biosynthesis; dimethylallyl diphosphate biosynthesis; dimethylallyl diphosphate from isopentenyl diphosphate: step 1/1.</text>
</comment>
<name>A0A1H2ZRZ7_9PSEU</name>
<dbReference type="NCBIfam" id="NF002995">
    <property type="entry name" value="PRK03759.1"/>
    <property type="match status" value="1"/>
</dbReference>
<evidence type="ECO:0000256" key="3">
    <source>
        <dbReference type="ARBA" id="ARBA00012057"/>
    </source>
</evidence>
<dbReference type="InterPro" id="IPR000086">
    <property type="entry name" value="NUDIX_hydrolase_dom"/>
</dbReference>
<keyword evidence="14" id="KW-1185">Reference proteome</keyword>
<feature type="active site" evidence="10 11">
    <location>
        <position position="121"/>
    </location>
</feature>
<evidence type="ECO:0000256" key="5">
    <source>
        <dbReference type="ARBA" id="ARBA00022723"/>
    </source>
</evidence>
<dbReference type="Gene3D" id="3.90.79.10">
    <property type="entry name" value="Nucleoside Triphosphate Pyrophosphohydrolase"/>
    <property type="match status" value="1"/>
</dbReference>
<dbReference type="UniPathway" id="UPA00059">
    <property type="reaction ID" value="UER00104"/>
</dbReference>
<comment type="function">
    <text evidence="10">Catalyzes the 1,3-allylic rearrangement of the homoallylic substrate isopentenyl (IPP) to its highly electrophilic allylic isomer, dimethylallyl diphosphate (DMAPP).</text>
</comment>
<feature type="binding site" evidence="10">
    <location>
        <position position="91"/>
    </location>
    <ligand>
        <name>Mg(2+)</name>
        <dbReference type="ChEBI" id="CHEBI:18420"/>
    </ligand>
</feature>
<feature type="binding site" evidence="10">
    <location>
        <position position="73"/>
    </location>
    <ligand>
        <name>Mn(2+)</name>
        <dbReference type="ChEBI" id="CHEBI:29035"/>
    </ligand>
</feature>
<evidence type="ECO:0000313" key="14">
    <source>
        <dbReference type="Proteomes" id="UP000199515"/>
    </source>
</evidence>
<evidence type="ECO:0000256" key="6">
    <source>
        <dbReference type="ARBA" id="ARBA00022842"/>
    </source>
</evidence>
<feature type="domain" description="Nudix hydrolase" evidence="12">
    <location>
        <begin position="33"/>
        <end position="169"/>
    </location>
</feature>
<evidence type="ECO:0000256" key="11">
    <source>
        <dbReference type="PIRSR" id="PIRSR018427-1"/>
    </source>
</evidence>
<keyword evidence="9 10" id="KW-0413">Isomerase</keyword>
<dbReference type="AlphaFoldDB" id="A0A1H2ZRZ7"/>
<dbReference type="PANTHER" id="PTHR10885">
    <property type="entry name" value="ISOPENTENYL-DIPHOSPHATE DELTA-ISOMERASE"/>
    <property type="match status" value="1"/>
</dbReference>
<gene>
    <name evidence="10" type="primary">idi</name>
    <name evidence="13" type="ORF">SAMN05421504_102642</name>
</gene>
<dbReference type="InterPro" id="IPR056375">
    <property type="entry name" value="Idi_bact"/>
</dbReference>
<dbReference type="Proteomes" id="UP000199515">
    <property type="component" value="Unassembled WGS sequence"/>
</dbReference>
<dbReference type="InterPro" id="IPR011876">
    <property type="entry name" value="IsopentenylPP_isomerase_typ1"/>
</dbReference>
<evidence type="ECO:0000259" key="12">
    <source>
        <dbReference type="PROSITE" id="PS51462"/>
    </source>
</evidence>
<dbReference type="STRING" id="589385.SAMN05421504_102642"/>
<dbReference type="Pfam" id="PF00293">
    <property type="entry name" value="NUDIX"/>
    <property type="match status" value="1"/>
</dbReference>
<comment type="cofactor">
    <cofactor evidence="10">
        <name>Mn(2+)</name>
        <dbReference type="ChEBI" id="CHEBI:29035"/>
    </cofactor>
    <text evidence="10">Binds 1 Mn(2+) ion per subunit.</text>
</comment>
<comment type="similarity">
    <text evidence="2 10">Belongs to the IPP isomerase type 1 family.</text>
</comment>
<dbReference type="RefSeq" id="WP_091288502.1">
    <property type="nucleotide sequence ID" value="NZ_FNON01000002.1"/>
</dbReference>
<dbReference type="GO" id="GO:0004452">
    <property type="term" value="F:isopentenyl-diphosphate delta-isomerase activity"/>
    <property type="evidence" value="ECO:0007669"/>
    <property type="project" value="UniProtKB-UniRule"/>
</dbReference>
<evidence type="ECO:0000313" key="13">
    <source>
        <dbReference type="EMBL" id="SDX20105.1"/>
    </source>
</evidence>
<dbReference type="NCBIfam" id="TIGR02150">
    <property type="entry name" value="IPP_isom_1"/>
    <property type="match status" value="1"/>
</dbReference>
<comment type="subcellular location">
    <subcellularLocation>
        <location evidence="10">Cytoplasm</location>
    </subcellularLocation>
</comment>
<dbReference type="HAMAP" id="MF_00202">
    <property type="entry name" value="Idi"/>
    <property type="match status" value="1"/>
</dbReference>
<dbReference type="CDD" id="cd02885">
    <property type="entry name" value="NUDIX_IPP_Isomerase"/>
    <property type="match status" value="1"/>
</dbReference>
<comment type="catalytic activity">
    <reaction evidence="10">
        <text>isopentenyl diphosphate = dimethylallyl diphosphate</text>
        <dbReference type="Rhea" id="RHEA:23284"/>
        <dbReference type="ChEBI" id="CHEBI:57623"/>
        <dbReference type="ChEBI" id="CHEBI:128769"/>
        <dbReference type="EC" id="5.3.3.2"/>
    </reaction>
</comment>
<organism evidence="13 14">
    <name type="scientific">Amycolatopsis xylanica</name>
    <dbReference type="NCBI Taxonomy" id="589385"/>
    <lineage>
        <taxon>Bacteria</taxon>
        <taxon>Bacillati</taxon>
        <taxon>Actinomycetota</taxon>
        <taxon>Actinomycetes</taxon>
        <taxon>Pseudonocardiales</taxon>
        <taxon>Pseudonocardiaceae</taxon>
        <taxon>Amycolatopsis</taxon>
    </lineage>
</organism>
<evidence type="ECO:0000256" key="1">
    <source>
        <dbReference type="ARBA" id="ARBA00004826"/>
    </source>
</evidence>
<keyword evidence="6 10" id="KW-0460">Magnesium</keyword>
<dbReference type="EC" id="5.3.3.2" evidence="3 10"/>